<evidence type="ECO:0000256" key="10">
    <source>
        <dbReference type="SAM" id="MobiDB-lite"/>
    </source>
</evidence>
<feature type="domain" description="Nuclear receptor" evidence="11">
    <location>
        <begin position="161"/>
        <end position="242"/>
    </location>
</feature>
<evidence type="ECO:0000256" key="4">
    <source>
        <dbReference type="ARBA" id="ARBA00023015"/>
    </source>
</evidence>
<dbReference type="InterPro" id="IPR002857">
    <property type="entry name" value="Znf_CXXC"/>
</dbReference>
<evidence type="ECO:0000256" key="9">
    <source>
        <dbReference type="PROSITE-ProRule" id="PRU00509"/>
    </source>
</evidence>
<keyword evidence="4" id="KW-0805">Transcription regulation</keyword>
<dbReference type="InterPro" id="IPR013088">
    <property type="entry name" value="Znf_NHR/GATA"/>
</dbReference>
<comment type="caution">
    <text evidence="13">The sequence shown here is derived from an EMBL/GenBank/DDBJ whole genome shotgun (WGS) entry which is preliminary data.</text>
</comment>
<evidence type="ECO:0000259" key="11">
    <source>
        <dbReference type="PROSITE" id="PS51030"/>
    </source>
</evidence>
<sequence>MMQLINDPFRSTLNVRSLICDNNGIIIAETVYRCMFCAKIVDTMDQIQLHYHCEHYEEEIPLKEVNNQRQKRKKTRKIIDYDQDDYDYPVEKIFDDVVDDTIVNQDFNQIEDYFEDNSHLMSIQFHENHDADESFVSSLTQSAKSSPIQSSMPNQNPKGGTVTCEVCGLTKYYSHISRRYGVFSCESCAKFFYRYSQKPVQYKCLYNGNCSLKIDSPGARCKSCLLNACLKKYILDPKKHANIYHKHFNTDASEILMMDDINNNNPITSEDQIHIDETLNSGTSLNESIVPKSIKTNQEIKHSRTTDSGVKKSKSKLNLSKKKSNSSSKDDNSPGMNSKFRRMACRVCEGCLQDDCGTCLYCLDKPKFGGNDIKKQKCLKRRCLFLKQ</sequence>
<dbReference type="Pfam" id="PF02008">
    <property type="entry name" value="zf-CXXC"/>
    <property type="match status" value="1"/>
</dbReference>
<organism evidence="13 14">
    <name type="scientific">Dermatophagoides pteronyssinus</name>
    <name type="common">European house dust mite</name>
    <dbReference type="NCBI Taxonomy" id="6956"/>
    <lineage>
        <taxon>Eukaryota</taxon>
        <taxon>Metazoa</taxon>
        <taxon>Ecdysozoa</taxon>
        <taxon>Arthropoda</taxon>
        <taxon>Chelicerata</taxon>
        <taxon>Arachnida</taxon>
        <taxon>Acari</taxon>
        <taxon>Acariformes</taxon>
        <taxon>Sarcoptiformes</taxon>
        <taxon>Astigmata</taxon>
        <taxon>Psoroptidia</taxon>
        <taxon>Analgoidea</taxon>
        <taxon>Pyroglyphidae</taxon>
        <taxon>Dermatophagoidinae</taxon>
        <taxon>Dermatophagoides</taxon>
    </lineage>
</organism>
<dbReference type="Pfam" id="PF00105">
    <property type="entry name" value="zf-C4"/>
    <property type="match status" value="1"/>
</dbReference>
<feature type="domain" description="CXXC-type" evidence="12">
    <location>
        <begin position="338"/>
        <end position="384"/>
    </location>
</feature>
<dbReference type="PROSITE" id="PS00028">
    <property type="entry name" value="ZINC_FINGER_C2H2_1"/>
    <property type="match status" value="1"/>
</dbReference>
<dbReference type="SUPFAM" id="SSF57716">
    <property type="entry name" value="Glucocorticoid receptor-like (DNA-binding domain)"/>
    <property type="match status" value="1"/>
</dbReference>
<keyword evidence="7" id="KW-0675">Receptor</keyword>
<keyword evidence="8" id="KW-0539">Nucleus</keyword>
<reference evidence="13 14" key="1">
    <citation type="journal article" date="2018" name="J. Allergy Clin. Immunol.">
        <title>High-quality assembly of Dermatophagoides pteronyssinus genome and transcriptome reveals a wide range of novel allergens.</title>
        <authorList>
            <person name="Liu X.Y."/>
            <person name="Yang K.Y."/>
            <person name="Wang M.Q."/>
            <person name="Kwok J.S."/>
            <person name="Zeng X."/>
            <person name="Yang Z."/>
            <person name="Xiao X.J."/>
            <person name="Lau C.P."/>
            <person name="Li Y."/>
            <person name="Huang Z.M."/>
            <person name="Ba J.G."/>
            <person name="Yim A.K."/>
            <person name="Ouyang C.Y."/>
            <person name="Ngai S.M."/>
            <person name="Chan T.F."/>
            <person name="Leung E.L."/>
            <person name="Liu L."/>
            <person name="Liu Z.G."/>
            <person name="Tsui S.K."/>
        </authorList>
    </citation>
    <scope>NUCLEOTIDE SEQUENCE [LARGE SCALE GENOMIC DNA]</scope>
    <source>
        <strain evidence="13">Derp</strain>
    </source>
</reference>
<name>A0ABQ8JGZ8_DERPT</name>
<dbReference type="Proteomes" id="UP000887458">
    <property type="component" value="Unassembled WGS sequence"/>
</dbReference>
<evidence type="ECO:0000256" key="5">
    <source>
        <dbReference type="ARBA" id="ARBA00023125"/>
    </source>
</evidence>
<dbReference type="Gene3D" id="3.30.50.10">
    <property type="entry name" value="Erythroid Transcription Factor GATA-1, subunit A"/>
    <property type="match status" value="1"/>
</dbReference>
<evidence type="ECO:0000256" key="7">
    <source>
        <dbReference type="ARBA" id="ARBA00023170"/>
    </source>
</evidence>
<reference evidence="13 14" key="2">
    <citation type="journal article" date="2022" name="Mol. Biol. Evol.">
        <title>Comparative Genomics Reveals Insights into the Divergent Evolution of Astigmatic Mites and Household Pest Adaptations.</title>
        <authorList>
            <person name="Xiong Q."/>
            <person name="Wan A.T."/>
            <person name="Liu X."/>
            <person name="Fung C.S."/>
            <person name="Xiao X."/>
            <person name="Malainual N."/>
            <person name="Hou J."/>
            <person name="Wang L."/>
            <person name="Wang M."/>
            <person name="Yang K.Y."/>
            <person name="Cui Y."/>
            <person name="Leung E.L."/>
            <person name="Nong W."/>
            <person name="Shin S.K."/>
            <person name="Au S.W."/>
            <person name="Jeong K.Y."/>
            <person name="Chew F.T."/>
            <person name="Hui J.H."/>
            <person name="Leung T.F."/>
            <person name="Tungtrongchitr A."/>
            <person name="Zhong N."/>
            <person name="Liu Z."/>
            <person name="Tsui S.K."/>
        </authorList>
    </citation>
    <scope>NUCLEOTIDE SEQUENCE [LARGE SCALE GENOMIC DNA]</scope>
    <source>
        <strain evidence="13">Derp</strain>
    </source>
</reference>
<protein>
    <submittedName>
        <fullName evidence="13">Uncharacterized protein</fullName>
    </submittedName>
</protein>
<dbReference type="InterPro" id="IPR001628">
    <property type="entry name" value="Znf_hrmn_rcpt"/>
</dbReference>
<keyword evidence="3" id="KW-0862">Zinc</keyword>
<gene>
    <name evidence="13" type="ORF">DERP_002169</name>
</gene>
<accession>A0ABQ8JGZ8</accession>
<evidence type="ECO:0000256" key="8">
    <source>
        <dbReference type="ARBA" id="ARBA00023242"/>
    </source>
</evidence>
<dbReference type="EMBL" id="NJHN03000037">
    <property type="protein sequence ID" value="KAH9421879.1"/>
    <property type="molecule type" value="Genomic_DNA"/>
</dbReference>
<feature type="region of interest" description="Disordered" evidence="10">
    <location>
        <begin position="299"/>
        <end position="336"/>
    </location>
</feature>
<keyword evidence="14" id="KW-1185">Reference proteome</keyword>
<keyword evidence="1" id="KW-0479">Metal-binding</keyword>
<evidence type="ECO:0000313" key="14">
    <source>
        <dbReference type="Proteomes" id="UP000887458"/>
    </source>
</evidence>
<evidence type="ECO:0000256" key="2">
    <source>
        <dbReference type="ARBA" id="ARBA00022771"/>
    </source>
</evidence>
<keyword evidence="2 9" id="KW-0863">Zinc-finger</keyword>
<dbReference type="InterPro" id="IPR013087">
    <property type="entry name" value="Znf_C2H2_type"/>
</dbReference>
<keyword evidence="5" id="KW-0238">DNA-binding</keyword>
<proteinExistence type="predicted"/>
<evidence type="ECO:0000256" key="1">
    <source>
        <dbReference type="ARBA" id="ARBA00022723"/>
    </source>
</evidence>
<dbReference type="PROSITE" id="PS51058">
    <property type="entry name" value="ZF_CXXC"/>
    <property type="match status" value="1"/>
</dbReference>
<dbReference type="PROSITE" id="PS51030">
    <property type="entry name" value="NUCLEAR_REC_DBD_2"/>
    <property type="match status" value="1"/>
</dbReference>
<evidence type="ECO:0000313" key="13">
    <source>
        <dbReference type="EMBL" id="KAH9421879.1"/>
    </source>
</evidence>
<keyword evidence="6" id="KW-0804">Transcription</keyword>
<feature type="compositionally biased region" description="Basic residues" evidence="10">
    <location>
        <begin position="311"/>
        <end position="324"/>
    </location>
</feature>
<evidence type="ECO:0000256" key="3">
    <source>
        <dbReference type="ARBA" id="ARBA00022833"/>
    </source>
</evidence>
<evidence type="ECO:0000256" key="6">
    <source>
        <dbReference type="ARBA" id="ARBA00023163"/>
    </source>
</evidence>
<evidence type="ECO:0000259" key="12">
    <source>
        <dbReference type="PROSITE" id="PS51058"/>
    </source>
</evidence>
<dbReference type="SMART" id="SM00399">
    <property type="entry name" value="ZnF_C4"/>
    <property type="match status" value="1"/>
</dbReference>